<reference evidence="1" key="2">
    <citation type="submission" date="2023-05" db="EMBL/GenBank/DDBJ databases">
        <authorList>
            <consortium name="Lawrence Berkeley National Laboratory"/>
            <person name="Steindorff A."/>
            <person name="Hensen N."/>
            <person name="Bonometti L."/>
            <person name="Westerberg I."/>
            <person name="Brannstrom I.O."/>
            <person name="Guillou S."/>
            <person name="Cros-Aarteil S."/>
            <person name="Calhoun S."/>
            <person name="Haridas S."/>
            <person name="Kuo A."/>
            <person name="Mondo S."/>
            <person name="Pangilinan J."/>
            <person name="Riley R."/>
            <person name="Labutti K."/>
            <person name="Andreopoulos B."/>
            <person name="Lipzen A."/>
            <person name="Chen C."/>
            <person name="Yanf M."/>
            <person name="Daum C."/>
            <person name="Ng V."/>
            <person name="Clum A."/>
            <person name="Ohm R."/>
            <person name="Martin F."/>
            <person name="Silar P."/>
            <person name="Natvig D."/>
            <person name="Lalanne C."/>
            <person name="Gautier V."/>
            <person name="Ament-Velasquez S.L."/>
            <person name="Kruys A."/>
            <person name="Hutchinson M.I."/>
            <person name="Powell A.J."/>
            <person name="Barry K."/>
            <person name="Miller A.N."/>
            <person name="Grigoriev I.V."/>
            <person name="Debuchy R."/>
            <person name="Gladieux P."/>
            <person name="Thoren M.H."/>
            <person name="Johannesson H."/>
        </authorList>
    </citation>
    <scope>NUCLEOTIDE SEQUENCE</scope>
    <source>
        <strain evidence="1">CBS 315.58</strain>
    </source>
</reference>
<accession>A0AAN6XJ33</accession>
<evidence type="ECO:0000313" key="2">
    <source>
        <dbReference type="Proteomes" id="UP001303160"/>
    </source>
</evidence>
<dbReference type="AlphaFoldDB" id="A0AAN6XJ33"/>
<comment type="caution">
    <text evidence="1">The sequence shown here is derived from an EMBL/GenBank/DDBJ whole genome shotgun (WGS) entry which is preliminary data.</text>
</comment>
<keyword evidence="2" id="KW-1185">Reference proteome</keyword>
<organism evidence="1 2">
    <name type="scientific">Triangularia verruculosa</name>
    <dbReference type="NCBI Taxonomy" id="2587418"/>
    <lineage>
        <taxon>Eukaryota</taxon>
        <taxon>Fungi</taxon>
        <taxon>Dikarya</taxon>
        <taxon>Ascomycota</taxon>
        <taxon>Pezizomycotina</taxon>
        <taxon>Sordariomycetes</taxon>
        <taxon>Sordariomycetidae</taxon>
        <taxon>Sordariales</taxon>
        <taxon>Podosporaceae</taxon>
        <taxon>Triangularia</taxon>
    </lineage>
</organism>
<sequence length="1151" mass="127442">MAQVYTSCELMDHAFPARPVNLKGRFFVAHDVDGDPMIFSANDRGALCLIMKGDDGNNNLVNLSAKFGLAETERVTTFAGNQNQDGIIHFAFATRQQEGLSRVTIVEPLKPNRDVWLSQDSLVNCKLKGQERHVDVIDLLVCPTQELAVSKPRAPLGSSFVYVVLKSPGKATEDVHAISTNVATHSWTWDETVELPSDIDRILQICPGKLKMYRGLFVLFRNRKQSTHLRFFGRDPTADRPIWRTLVQHVPVTPLSKIACYQKGDSTDLLLSTPEGLVHRTSDECFKASRAYSVISSDAAYSETSQLHVAKSFGAEQISAWVLSKDNRLSYQEFSISNTAPHSMSDAITLMGELQGDGTFAALHSPIFGQRLFVMEGDHRSSTLKMLTQSLETRIWNNPRDILIPDSDNVTIASSYTIRVTFKGDNGLPLAHQPLLLHSSISAEMTINGRCITSTPSQSNQAKVSTDEEGILTILIPLSEGGIGAPTVTLSDVSDSCFKVFSKTGGSLTIDPMSKFWSKIKQIDSVDALKGLDFVKDDVADEELERMVVTLQKLYQVRKKMSSDSSGNSILRSAIESSLSRFKADPFWGALYQVAEKIDHTWSCTVDEVNEAWKFAIRIGQQTWDFVLQNAPQVAAAMQTVLAAIAESADRVADWLKFHFDWDDILAVKNVLVNVTTQSLLMCSDSIAFVELKAMTYLEDIRSKARQLKEVYNDLPPEIRQLGLGKQEIMVDPSIRGDSEELRKARDILNSPQAHEILNYLKPKSTGETTISPRTEGQSTLERIMLRVGIMWRELDQLASRLSVNILELFGSLASGDTLTLERLIQTVGFDLLDDFAGLIESLVTAILGSLSDIILALADSMNHVIHVPVLSTIYKGVTNGGNLTVLDAVCLAIAVPTTLVYKVITKERPTAIKGIEPLTHPDIMRPDLDERMGRLKDKKDQVEEQPIKVETAKKALQASVERFEKRGGRSGKKITKLASIILDSTWFTIVTVPFLWVPDKAAEAGNFNFGLSAVFKAFLWFARGGLLLLSGGGDSEFWHTFGKTLGGKAGVVAGCLQLVLLVMGQFDRWKRLGKDKFPWFLTAQEFTKFTGKMLVYATGMTPSGAAYVKAPLTGAVVVFGFKTRHLAFDRICWELKGRHDDQAEDYDPIV</sequence>
<protein>
    <submittedName>
        <fullName evidence="1">Uncharacterized protein</fullName>
    </submittedName>
</protein>
<evidence type="ECO:0000313" key="1">
    <source>
        <dbReference type="EMBL" id="KAK4201178.1"/>
    </source>
</evidence>
<reference evidence="1" key="1">
    <citation type="journal article" date="2023" name="Mol. Phylogenet. Evol.">
        <title>Genome-scale phylogeny and comparative genomics of the fungal order Sordariales.</title>
        <authorList>
            <person name="Hensen N."/>
            <person name="Bonometti L."/>
            <person name="Westerberg I."/>
            <person name="Brannstrom I.O."/>
            <person name="Guillou S."/>
            <person name="Cros-Aarteil S."/>
            <person name="Calhoun S."/>
            <person name="Haridas S."/>
            <person name="Kuo A."/>
            <person name="Mondo S."/>
            <person name="Pangilinan J."/>
            <person name="Riley R."/>
            <person name="LaButti K."/>
            <person name="Andreopoulos B."/>
            <person name="Lipzen A."/>
            <person name="Chen C."/>
            <person name="Yan M."/>
            <person name="Daum C."/>
            <person name="Ng V."/>
            <person name="Clum A."/>
            <person name="Steindorff A."/>
            <person name="Ohm R.A."/>
            <person name="Martin F."/>
            <person name="Silar P."/>
            <person name="Natvig D.O."/>
            <person name="Lalanne C."/>
            <person name="Gautier V."/>
            <person name="Ament-Velasquez S.L."/>
            <person name="Kruys A."/>
            <person name="Hutchinson M.I."/>
            <person name="Powell A.J."/>
            <person name="Barry K."/>
            <person name="Miller A.N."/>
            <person name="Grigoriev I.V."/>
            <person name="Debuchy R."/>
            <person name="Gladieux P."/>
            <person name="Hiltunen Thoren M."/>
            <person name="Johannesson H."/>
        </authorList>
    </citation>
    <scope>NUCLEOTIDE SEQUENCE</scope>
    <source>
        <strain evidence="1">CBS 315.58</strain>
    </source>
</reference>
<gene>
    <name evidence="1" type="ORF">QBC40DRAFT_295914</name>
</gene>
<dbReference type="EMBL" id="MU863910">
    <property type="protein sequence ID" value="KAK4201178.1"/>
    <property type="molecule type" value="Genomic_DNA"/>
</dbReference>
<name>A0AAN6XJ33_9PEZI</name>
<dbReference type="Proteomes" id="UP001303160">
    <property type="component" value="Unassembled WGS sequence"/>
</dbReference>
<proteinExistence type="predicted"/>